<sequence length="444" mass="50433">MSFMRGDLDCKLPFELVEHILGECDHKSLLSCSLVCHSWIPSCRSRIFRKLEIEGGSEEQCLEVASLVESQHSAIPKYMQEIKLDLKHKDLSKNETTNPLEFILIHLNDRIPSLRKLYLAYDGLGLLSCLSPDLGSLAQQIVSSLGHVVELEIHLIEEYDARVLIQFTSAFPHLEVLKMHSGCTYQHPKEDFEKLSPWGFALSPSLGTLVLGGGDDDVVIRGLPLYYHWLNSSTPLHLLNLSVHKVEIDTRNQNGYLDPDIEPFLRRCARLRFLHLGFDTGQISGSGTAFYDLSGVQHLKRLVVSIRNVVEDNFDSMLLDSVRRMLFTISSPRLWTIALNVSGSGFRVLEERWDAIDALLATTKFSAVQVELIIPFSDITLRDGTSEEDLSIARKVFSRCSEQGRLSAIRAPFTVRTRVYDGSEDPRDFQDFDEIDWVCDRFRF</sequence>
<gene>
    <name evidence="2" type="ORF">AAF712_005670</name>
</gene>
<dbReference type="InterPro" id="IPR001810">
    <property type="entry name" value="F-box_dom"/>
</dbReference>
<protein>
    <recommendedName>
        <fullName evidence="1">F-box domain-containing protein</fullName>
    </recommendedName>
</protein>
<dbReference type="EMBL" id="JBBXMP010000027">
    <property type="protein sequence ID" value="KAL0067273.1"/>
    <property type="molecule type" value="Genomic_DNA"/>
</dbReference>
<feature type="domain" description="F-box" evidence="1">
    <location>
        <begin position="12"/>
        <end position="52"/>
    </location>
</feature>
<dbReference type="Pfam" id="PF00646">
    <property type="entry name" value="F-box"/>
    <property type="match status" value="1"/>
</dbReference>
<evidence type="ECO:0000259" key="1">
    <source>
        <dbReference type="SMART" id="SM00256"/>
    </source>
</evidence>
<dbReference type="InterPro" id="IPR036047">
    <property type="entry name" value="F-box-like_dom_sf"/>
</dbReference>
<accession>A0ABR3A0W9</accession>
<evidence type="ECO:0000313" key="3">
    <source>
        <dbReference type="Proteomes" id="UP001437256"/>
    </source>
</evidence>
<dbReference type="SUPFAM" id="SSF52047">
    <property type="entry name" value="RNI-like"/>
    <property type="match status" value="1"/>
</dbReference>
<comment type="caution">
    <text evidence="2">The sequence shown here is derived from an EMBL/GenBank/DDBJ whole genome shotgun (WGS) entry which is preliminary data.</text>
</comment>
<dbReference type="SUPFAM" id="SSF81383">
    <property type="entry name" value="F-box domain"/>
    <property type="match status" value="1"/>
</dbReference>
<organism evidence="2 3">
    <name type="scientific">Marasmius tenuissimus</name>
    <dbReference type="NCBI Taxonomy" id="585030"/>
    <lineage>
        <taxon>Eukaryota</taxon>
        <taxon>Fungi</taxon>
        <taxon>Dikarya</taxon>
        <taxon>Basidiomycota</taxon>
        <taxon>Agaricomycotina</taxon>
        <taxon>Agaricomycetes</taxon>
        <taxon>Agaricomycetidae</taxon>
        <taxon>Agaricales</taxon>
        <taxon>Marasmiineae</taxon>
        <taxon>Marasmiaceae</taxon>
        <taxon>Marasmius</taxon>
    </lineage>
</organism>
<dbReference type="SMART" id="SM00256">
    <property type="entry name" value="FBOX"/>
    <property type="match status" value="1"/>
</dbReference>
<name>A0ABR3A0W9_9AGAR</name>
<keyword evidence="3" id="KW-1185">Reference proteome</keyword>
<dbReference type="Proteomes" id="UP001437256">
    <property type="component" value="Unassembled WGS sequence"/>
</dbReference>
<reference evidence="2 3" key="1">
    <citation type="submission" date="2024-05" db="EMBL/GenBank/DDBJ databases">
        <title>A draft genome resource for the thread blight pathogen Marasmius tenuissimus strain MS-2.</title>
        <authorList>
            <person name="Yulfo-Soto G.E."/>
            <person name="Baruah I.K."/>
            <person name="Amoako-Attah I."/>
            <person name="Bukari Y."/>
            <person name="Meinhardt L.W."/>
            <person name="Bailey B.A."/>
            <person name="Cohen S.P."/>
        </authorList>
    </citation>
    <scope>NUCLEOTIDE SEQUENCE [LARGE SCALE GENOMIC DNA]</scope>
    <source>
        <strain evidence="2 3">MS-2</strain>
    </source>
</reference>
<dbReference type="Gene3D" id="1.20.1280.50">
    <property type="match status" value="1"/>
</dbReference>
<proteinExistence type="predicted"/>
<dbReference type="CDD" id="cd09917">
    <property type="entry name" value="F-box_SF"/>
    <property type="match status" value="1"/>
</dbReference>
<evidence type="ECO:0000313" key="2">
    <source>
        <dbReference type="EMBL" id="KAL0067273.1"/>
    </source>
</evidence>